<reference evidence="1" key="1">
    <citation type="submission" date="2018-02" db="EMBL/GenBank/DDBJ databases">
        <title>Rhizophora mucronata_Transcriptome.</title>
        <authorList>
            <person name="Meera S.P."/>
            <person name="Sreeshan A."/>
            <person name="Augustine A."/>
        </authorList>
    </citation>
    <scope>NUCLEOTIDE SEQUENCE</scope>
    <source>
        <tissue evidence="1">Leaf</tissue>
    </source>
</reference>
<evidence type="ECO:0000313" key="1">
    <source>
        <dbReference type="EMBL" id="MBX66293.1"/>
    </source>
</evidence>
<proteinExistence type="predicted"/>
<dbReference type="EMBL" id="GGEC01085809">
    <property type="protein sequence ID" value="MBX66293.1"/>
    <property type="molecule type" value="Transcribed_RNA"/>
</dbReference>
<sequence>MRLSPGFRSCGNNQEVYLSSILQAFHIFSDR</sequence>
<name>A0A2P2QH16_RHIMU</name>
<dbReference type="AlphaFoldDB" id="A0A2P2QH16"/>
<accession>A0A2P2QH16</accession>
<protein>
    <submittedName>
        <fullName evidence="1">Uncharacterized protein</fullName>
    </submittedName>
</protein>
<organism evidence="1">
    <name type="scientific">Rhizophora mucronata</name>
    <name type="common">Asiatic mangrove</name>
    <dbReference type="NCBI Taxonomy" id="61149"/>
    <lineage>
        <taxon>Eukaryota</taxon>
        <taxon>Viridiplantae</taxon>
        <taxon>Streptophyta</taxon>
        <taxon>Embryophyta</taxon>
        <taxon>Tracheophyta</taxon>
        <taxon>Spermatophyta</taxon>
        <taxon>Magnoliopsida</taxon>
        <taxon>eudicotyledons</taxon>
        <taxon>Gunneridae</taxon>
        <taxon>Pentapetalae</taxon>
        <taxon>rosids</taxon>
        <taxon>fabids</taxon>
        <taxon>Malpighiales</taxon>
        <taxon>Rhizophoraceae</taxon>
        <taxon>Rhizophora</taxon>
    </lineage>
</organism>